<reference evidence="1" key="1">
    <citation type="journal article" date="2019" name="Sci. Rep.">
        <title>Draft genome of Tanacetum cinerariifolium, the natural source of mosquito coil.</title>
        <authorList>
            <person name="Yamashiro T."/>
            <person name="Shiraishi A."/>
            <person name="Satake H."/>
            <person name="Nakayama K."/>
        </authorList>
    </citation>
    <scope>NUCLEOTIDE SEQUENCE</scope>
</reference>
<evidence type="ECO:0000313" key="1">
    <source>
        <dbReference type="EMBL" id="GFA42480.1"/>
    </source>
</evidence>
<sequence length="311" mass="35095">MAFVVNSVLVNVVDRVLEKEFASFVLQEKLHKALQAVCEKLLQQKQATNIDQPPLQEIKSNEFIKSSVVDLDPIPSEFEDTSRSERFVDGLAPINPIPLRIVEADFDPEEDICLIEKLLNDDSSPHSPEELNYEIPDAIIKSFSPSPIPVEDSDSILEEIDIFLAPDESKPSGMENDDYDSEGDVLFLEGLLNNDSISLPKYESFHVDFYNVPSSPRPPKKAPDDDVYFDIEPDTGILSTKVVDDIFDNSTRELYVHVPNVLPTLPTLYPVFDNLLPFSSENKDKVFNPGILISKEEKSLHFLSHRGFKVF</sequence>
<evidence type="ECO:0008006" key="2">
    <source>
        <dbReference type="Google" id="ProtNLM"/>
    </source>
</evidence>
<proteinExistence type="predicted"/>
<dbReference type="AlphaFoldDB" id="A0A699JKJ6"/>
<protein>
    <recommendedName>
        <fullName evidence="2">Reverse transcriptase domain-containing protein</fullName>
    </recommendedName>
</protein>
<comment type="caution">
    <text evidence="1">The sequence shown here is derived from an EMBL/GenBank/DDBJ whole genome shotgun (WGS) entry which is preliminary data.</text>
</comment>
<organism evidence="1">
    <name type="scientific">Tanacetum cinerariifolium</name>
    <name type="common">Dalmatian daisy</name>
    <name type="synonym">Chrysanthemum cinerariifolium</name>
    <dbReference type="NCBI Taxonomy" id="118510"/>
    <lineage>
        <taxon>Eukaryota</taxon>
        <taxon>Viridiplantae</taxon>
        <taxon>Streptophyta</taxon>
        <taxon>Embryophyta</taxon>
        <taxon>Tracheophyta</taxon>
        <taxon>Spermatophyta</taxon>
        <taxon>Magnoliopsida</taxon>
        <taxon>eudicotyledons</taxon>
        <taxon>Gunneridae</taxon>
        <taxon>Pentapetalae</taxon>
        <taxon>asterids</taxon>
        <taxon>campanulids</taxon>
        <taxon>Asterales</taxon>
        <taxon>Asteraceae</taxon>
        <taxon>Asteroideae</taxon>
        <taxon>Anthemideae</taxon>
        <taxon>Anthemidinae</taxon>
        <taxon>Tanacetum</taxon>
    </lineage>
</organism>
<accession>A0A699JKJ6</accession>
<name>A0A699JKJ6_TANCI</name>
<gene>
    <name evidence="1" type="ORF">Tci_614452</name>
</gene>
<dbReference type="EMBL" id="BKCJ010421680">
    <property type="protein sequence ID" value="GFA42480.1"/>
    <property type="molecule type" value="Genomic_DNA"/>
</dbReference>